<dbReference type="EC" id="1.5.1.3" evidence="3 8"/>
<evidence type="ECO:0000256" key="1">
    <source>
        <dbReference type="ARBA" id="ARBA00004903"/>
    </source>
</evidence>
<protein>
    <recommendedName>
        <fullName evidence="3 8">Dihydrofolate reductase</fullName>
        <ecNumber evidence="3 8">1.5.1.3</ecNumber>
    </recommendedName>
</protein>
<evidence type="ECO:0000256" key="2">
    <source>
        <dbReference type="ARBA" id="ARBA00009539"/>
    </source>
</evidence>
<evidence type="ECO:0000256" key="6">
    <source>
        <dbReference type="ARBA" id="ARBA00023002"/>
    </source>
</evidence>
<organism evidence="11 12">
    <name type="scientific">Halopseudomonas yangmingensis</name>
    <dbReference type="NCBI Taxonomy" id="1720063"/>
    <lineage>
        <taxon>Bacteria</taxon>
        <taxon>Pseudomonadati</taxon>
        <taxon>Pseudomonadota</taxon>
        <taxon>Gammaproteobacteria</taxon>
        <taxon>Pseudomonadales</taxon>
        <taxon>Pseudomonadaceae</taxon>
        <taxon>Halopseudomonas</taxon>
    </lineage>
</organism>
<dbReference type="GO" id="GO:0070401">
    <property type="term" value="F:NADP+ binding"/>
    <property type="evidence" value="ECO:0007669"/>
    <property type="project" value="UniProtKB-ARBA"/>
</dbReference>
<dbReference type="Pfam" id="PF00186">
    <property type="entry name" value="DHFR_1"/>
    <property type="match status" value="1"/>
</dbReference>
<dbReference type="GO" id="GO:0006730">
    <property type="term" value="P:one-carbon metabolic process"/>
    <property type="evidence" value="ECO:0007669"/>
    <property type="project" value="UniProtKB-KW"/>
</dbReference>
<evidence type="ECO:0000256" key="8">
    <source>
        <dbReference type="PIRNR" id="PIRNR000194"/>
    </source>
</evidence>
<evidence type="ECO:0000256" key="5">
    <source>
        <dbReference type="ARBA" id="ARBA00022857"/>
    </source>
</evidence>
<sequence>MSSPRLALIVAMAENRVIGIDNRLPWHLPEDLKYFRSVTIGKPIIMGRKTFDSLGRALPGRTNIVVSRQPGLQLPGALVVESPAAALAAANAQAVQDGVDEVLLIGGAQLYAELLPQCQRLYLTEVALQPDGDAWFPALQPDDWRELSARPVAASDVQPAHCYRVLERVVSDS</sequence>
<evidence type="ECO:0000256" key="4">
    <source>
        <dbReference type="ARBA" id="ARBA00022563"/>
    </source>
</evidence>
<evidence type="ECO:0000256" key="3">
    <source>
        <dbReference type="ARBA" id="ARBA00012856"/>
    </source>
</evidence>
<proteinExistence type="inferred from homology"/>
<dbReference type="GO" id="GO:0004146">
    <property type="term" value="F:dihydrofolate reductase activity"/>
    <property type="evidence" value="ECO:0007669"/>
    <property type="project" value="UniProtKB-EC"/>
</dbReference>
<dbReference type="STRING" id="1720063.SAMN05216217_102163"/>
<dbReference type="InterPro" id="IPR024072">
    <property type="entry name" value="DHFR-like_dom_sf"/>
</dbReference>
<dbReference type="PROSITE" id="PS51330">
    <property type="entry name" value="DHFR_2"/>
    <property type="match status" value="1"/>
</dbReference>
<dbReference type="Proteomes" id="UP000243629">
    <property type="component" value="Unassembled WGS sequence"/>
</dbReference>
<feature type="domain" description="DHFR" evidence="10">
    <location>
        <begin position="5"/>
        <end position="168"/>
    </location>
</feature>
<evidence type="ECO:0000259" key="10">
    <source>
        <dbReference type="PROSITE" id="PS51330"/>
    </source>
</evidence>
<keyword evidence="6 8" id="KW-0560">Oxidoreductase</keyword>
<evidence type="ECO:0000256" key="9">
    <source>
        <dbReference type="RuleBase" id="RU004474"/>
    </source>
</evidence>
<keyword evidence="12" id="KW-1185">Reference proteome</keyword>
<dbReference type="CDD" id="cd00209">
    <property type="entry name" value="DHFR"/>
    <property type="match status" value="1"/>
</dbReference>
<dbReference type="GO" id="GO:0046655">
    <property type="term" value="P:folic acid metabolic process"/>
    <property type="evidence" value="ECO:0007669"/>
    <property type="project" value="TreeGrafter"/>
</dbReference>
<dbReference type="OrthoDB" id="9804315at2"/>
<dbReference type="InterPro" id="IPR017925">
    <property type="entry name" value="DHFR_CS"/>
</dbReference>
<dbReference type="EMBL" id="FOUI01000002">
    <property type="protein sequence ID" value="SFM23744.1"/>
    <property type="molecule type" value="Genomic_DNA"/>
</dbReference>
<dbReference type="PIRSF" id="PIRSF000194">
    <property type="entry name" value="DHFR"/>
    <property type="match status" value="1"/>
</dbReference>
<dbReference type="SUPFAM" id="SSF53597">
    <property type="entry name" value="Dihydrofolate reductase-like"/>
    <property type="match status" value="1"/>
</dbReference>
<gene>
    <name evidence="11" type="ORF">SAMN05216217_102163</name>
</gene>
<dbReference type="PANTHER" id="PTHR48069:SF3">
    <property type="entry name" value="DIHYDROFOLATE REDUCTASE"/>
    <property type="match status" value="1"/>
</dbReference>
<comment type="pathway">
    <text evidence="1 8">Cofactor biosynthesis; tetrahydrofolate biosynthesis; 5,6,7,8-tetrahydrofolate from 7,8-dihydrofolate: step 1/1.</text>
</comment>
<dbReference type="GO" id="GO:0046654">
    <property type="term" value="P:tetrahydrofolate biosynthetic process"/>
    <property type="evidence" value="ECO:0007669"/>
    <property type="project" value="UniProtKB-UniPathway"/>
</dbReference>
<dbReference type="InterPro" id="IPR012259">
    <property type="entry name" value="DHFR"/>
</dbReference>
<keyword evidence="5 8" id="KW-0521">NADP</keyword>
<dbReference type="PRINTS" id="PR00070">
    <property type="entry name" value="DHFR"/>
</dbReference>
<comment type="catalytic activity">
    <reaction evidence="8">
        <text>(6S)-5,6,7,8-tetrahydrofolate + NADP(+) = 7,8-dihydrofolate + NADPH + H(+)</text>
        <dbReference type="Rhea" id="RHEA:15009"/>
        <dbReference type="ChEBI" id="CHEBI:15378"/>
        <dbReference type="ChEBI" id="CHEBI:57451"/>
        <dbReference type="ChEBI" id="CHEBI:57453"/>
        <dbReference type="ChEBI" id="CHEBI:57783"/>
        <dbReference type="ChEBI" id="CHEBI:58349"/>
        <dbReference type="EC" id="1.5.1.3"/>
    </reaction>
</comment>
<dbReference type="GO" id="GO:0046452">
    <property type="term" value="P:dihydrofolate metabolic process"/>
    <property type="evidence" value="ECO:0007669"/>
    <property type="project" value="TreeGrafter"/>
</dbReference>
<dbReference type="FunFam" id="3.40.430.10:FF:000001">
    <property type="entry name" value="Dihydrofolate reductase"/>
    <property type="match status" value="1"/>
</dbReference>
<evidence type="ECO:0000313" key="11">
    <source>
        <dbReference type="EMBL" id="SFM23744.1"/>
    </source>
</evidence>
<comment type="function">
    <text evidence="7 8">Key enzyme in folate metabolism. Catalyzes an essential reaction for de novo glycine and purine synthesis, and for DNA precursor synthesis.</text>
</comment>
<comment type="similarity">
    <text evidence="2 8 9">Belongs to the dihydrofolate reductase family.</text>
</comment>
<evidence type="ECO:0000256" key="7">
    <source>
        <dbReference type="ARBA" id="ARBA00025067"/>
    </source>
</evidence>
<dbReference type="Gene3D" id="3.40.430.10">
    <property type="entry name" value="Dihydrofolate Reductase, subunit A"/>
    <property type="match status" value="1"/>
</dbReference>
<dbReference type="RefSeq" id="WP_093472557.1">
    <property type="nucleotide sequence ID" value="NZ_FOUI01000002.1"/>
</dbReference>
<keyword evidence="4 8" id="KW-0554">One-carbon metabolism</keyword>
<evidence type="ECO:0000313" key="12">
    <source>
        <dbReference type="Proteomes" id="UP000243629"/>
    </source>
</evidence>
<dbReference type="AlphaFoldDB" id="A0A1I4P7A9"/>
<dbReference type="PROSITE" id="PS00075">
    <property type="entry name" value="DHFR_1"/>
    <property type="match status" value="1"/>
</dbReference>
<dbReference type="UniPathway" id="UPA00077">
    <property type="reaction ID" value="UER00158"/>
</dbReference>
<name>A0A1I4P7A9_9GAMM</name>
<accession>A0A1I4P7A9</accession>
<reference evidence="12" key="1">
    <citation type="submission" date="2016-10" db="EMBL/GenBank/DDBJ databases">
        <authorList>
            <person name="Varghese N."/>
            <person name="Submissions S."/>
        </authorList>
    </citation>
    <scope>NUCLEOTIDE SEQUENCE [LARGE SCALE GENOMIC DNA]</scope>
    <source>
        <strain evidence="12">DSM 24213</strain>
    </source>
</reference>
<dbReference type="GO" id="GO:0005829">
    <property type="term" value="C:cytosol"/>
    <property type="evidence" value="ECO:0007669"/>
    <property type="project" value="TreeGrafter"/>
</dbReference>
<dbReference type="PANTHER" id="PTHR48069">
    <property type="entry name" value="DIHYDROFOLATE REDUCTASE"/>
    <property type="match status" value="1"/>
</dbReference>
<dbReference type="InterPro" id="IPR001796">
    <property type="entry name" value="DHFR_dom"/>
</dbReference>